<reference evidence="3" key="1">
    <citation type="submission" date="2022-10" db="EMBL/GenBank/DDBJ databases">
        <title>Genome assembly of Pristionchus species.</title>
        <authorList>
            <person name="Yoshida K."/>
            <person name="Sommer R.J."/>
        </authorList>
    </citation>
    <scope>NUCLEOTIDE SEQUENCE [LARGE SCALE GENOMIC DNA]</scope>
    <source>
        <strain evidence="3">RS5460</strain>
    </source>
</reference>
<feature type="non-terminal residue" evidence="2">
    <location>
        <position position="229"/>
    </location>
</feature>
<evidence type="ECO:0000256" key="1">
    <source>
        <dbReference type="SAM" id="MobiDB-lite"/>
    </source>
</evidence>
<evidence type="ECO:0000313" key="2">
    <source>
        <dbReference type="EMBL" id="GMR52799.1"/>
    </source>
</evidence>
<comment type="caution">
    <text evidence="2">The sequence shown here is derived from an EMBL/GenBank/DDBJ whole genome shotgun (WGS) entry which is preliminary data.</text>
</comment>
<dbReference type="AlphaFoldDB" id="A0AAN5I602"/>
<evidence type="ECO:0000313" key="3">
    <source>
        <dbReference type="Proteomes" id="UP001328107"/>
    </source>
</evidence>
<dbReference type="EMBL" id="BTRK01000005">
    <property type="protein sequence ID" value="GMR52799.1"/>
    <property type="molecule type" value="Genomic_DNA"/>
</dbReference>
<keyword evidence="3" id="KW-1185">Reference proteome</keyword>
<dbReference type="Proteomes" id="UP001328107">
    <property type="component" value="Unassembled WGS sequence"/>
</dbReference>
<feature type="region of interest" description="Disordered" evidence="1">
    <location>
        <begin position="63"/>
        <end position="83"/>
    </location>
</feature>
<organism evidence="2 3">
    <name type="scientific">Pristionchus mayeri</name>
    <dbReference type="NCBI Taxonomy" id="1317129"/>
    <lineage>
        <taxon>Eukaryota</taxon>
        <taxon>Metazoa</taxon>
        <taxon>Ecdysozoa</taxon>
        <taxon>Nematoda</taxon>
        <taxon>Chromadorea</taxon>
        <taxon>Rhabditida</taxon>
        <taxon>Rhabditina</taxon>
        <taxon>Diplogasteromorpha</taxon>
        <taxon>Diplogasteroidea</taxon>
        <taxon>Neodiplogasteridae</taxon>
        <taxon>Pristionchus</taxon>
    </lineage>
</organism>
<name>A0AAN5I602_9BILA</name>
<protein>
    <submittedName>
        <fullName evidence="2">Uncharacterized protein</fullName>
    </submittedName>
</protein>
<gene>
    <name evidence="2" type="ORF">PMAYCL1PPCAC_22994</name>
</gene>
<accession>A0AAN5I602</accession>
<sequence length="229" mass="25462">MAFWNAMMPWPLNNNNPNNNNNNNNNNNVIVGGAPLPPVPAVAPHANLLARLNRGLRGGAARGWRRVGRQQSDTSTAREADEAGDALRVRVGEEVDDRFARLKSNQHLAPHIPRTGPLNLDRESRIIDEREAEERSLLERYVACLGKGVGDGVDGRSVCTVSESRWAESRKGRGPERSTFENAEARAYLTARREDLHAKQASLEAATRYIEEATVKITLPPAPRWKSRF</sequence>
<proteinExistence type="predicted"/>